<reference evidence="1 2" key="1">
    <citation type="submission" date="2017-06" db="EMBL/GenBank/DDBJ databases">
        <authorList>
            <person name="Kim H.J."/>
            <person name="Triplett B.A."/>
        </authorList>
    </citation>
    <scope>NUCLEOTIDE SEQUENCE [LARGE SCALE GENOMIC DNA]</scope>
</reference>
<dbReference type="KEGG" id="vg:77936332"/>
<proteinExistence type="predicted"/>
<sequence>MAFEKKEAKWPWRDFLTDEEKEALAKADAAKTIWESLNLQRASIQNRAIQRAKYAAAKQEG</sequence>
<keyword evidence="2" id="KW-1185">Reference proteome</keyword>
<dbReference type="RefSeq" id="YP_010660337.1">
    <property type="nucleotide sequence ID" value="NC_070876.1"/>
</dbReference>
<evidence type="ECO:0000313" key="1">
    <source>
        <dbReference type="EMBL" id="AUZ95474.1"/>
    </source>
</evidence>
<name>A0A2L0V100_9CAUD</name>
<organism evidence="1 2">
    <name type="scientific">Agrobacterium phage Atu_ph08</name>
    <dbReference type="NCBI Taxonomy" id="2024265"/>
    <lineage>
        <taxon>Viruses</taxon>
        <taxon>Duplodnaviria</taxon>
        <taxon>Heunggongvirae</taxon>
        <taxon>Uroviricota</taxon>
        <taxon>Caudoviricetes</taxon>
        <taxon>Roslyckyvirus</taxon>
        <taxon>Roslyckyvirus ph08</taxon>
    </lineage>
</organism>
<evidence type="ECO:0000313" key="2">
    <source>
        <dbReference type="Proteomes" id="UP000222678"/>
    </source>
</evidence>
<protein>
    <submittedName>
        <fullName evidence="1">Uncharacterized protein</fullName>
    </submittedName>
</protein>
<accession>A0A2L0V100</accession>
<dbReference type="GeneID" id="77936332"/>
<dbReference type="EMBL" id="MF403009">
    <property type="protein sequence ID" value="AUZ95474.1"/>
    <property type="molecule type" value="Genomic_DNA"/>
</dbReference>
<dbReference type="Proteomes" id="UP000222678">
    <property type="component" value="Genome"/>
</dbReference>